<feature type="transmembrane region" description="Helical" evidence="2">
    <location>
        <begin position="86"/>
        <end position="103"/>
    </location>
</feature>
<reference evidence="3 4" key="1">
    <citation type="journal article" date="2016" name="Sci. Rep.">
        <title>The Dendrobium catenatum Lindl. genome sequence provides insights into polysaccharide synthase, floral development and adaptive evolution.</title>
        <authorList>
            <person name="Zhang G.Q."/>
            <person name="Xu Q."/>
            <person name="Bian C."/>
            <person name="Tsai W.C."/>
            <person name="Yeh C.M."/>
            <person name="Liu K.W."/>
            <person name="Yoshida K."/>
            <person name="Zhang L.S."/>
            <person name="Chang S.B."/>
            <person name="Chen F."/>
            <person name="Shi Y."/>
            <person name="Su Y.Y."/>
            <person name="Zhang Y.Q."/>
            <person name="Chen L.J."/>
            <person name="Yin Y."/>
            <person name="Lin M."/>
            <person name="Huang H."/>
            <person name="Deng H."/>
            <person name="Wang Z.W."/>
            <person name="Zhu S.L."/>
            <person name="Zhao X."/>
            <person name="Deng C."/>
            <person name="Niu S.C."/>
            <person name="Huang J."/>
            <person name="Wang M."/>
            <person name="Liu G.H."/>
            <person name="Yang H.J."/>
            <person name="Xiao X.J."/>
            <person name="Hsiao Y.Y."/>
            <person name="Wu W.L."/>
            <person name="Chen Y.Y."/>
            <person name="Mitsuda N."/>
            <person name="Ohme-Takagi M."/>
            <person name="Luo Y.B."/>
            <person name="Van de Peer Y."/>
            <person name="Liu Z.J."/>
        </authorList>
    </citation>
    <scope>NUCLEOTIDE SEQUENCE [LARGE SCALE GENOMIC DNA]</scope>
    <source>
        <tissue evidence="3">The whole plant</tissue>
    </source>
</reference>
<dbReference type="AlphaFoldDB" id="A0A2I0X7C3"/>
<dbReference type="Proteomes" id="UP000233837">
    <property type="component" value="Unassembled WGS sequence"/>
</dbReference>
<sequence>MRTEAQQSKVVSSQENRRGSTSVLCVWMALEYSSRSSGCPVLTDITPAASSPGLQIILIAHIAEQKFLVWNCFLTTRFDDKCQRNGMLLLVFSLFSLYLFFHFCV</sequence>
<proteinExistence type="predicted"/>
<protein>
    <submittedName>
        <fullName evidence="3">Uncharacterized protein</fullName>
    </submittedName>
</protein>
<evidence type="ECO:0000313" key="4">
    <source>
        <dbReference type="Proteomes" id="UP000233837"/>
    </source>
</evidence>
<evidence type="ECO:0000313" key="3">
    <source>
        <dbReference type="EMBL" id="PKU83802.1"/>
    </source>
</evidence>
<evidence type="ECO:0000256" key="2">
    <source>
        <dbReference type="SAM" id="Phobius"/>
    </source>
</evidence>
<keyword evidence="4" id="KW-1185">Reference proteome</keyword>
<name>A0A2I0X7C3_9ASPA</name>
<dbReference type="EMBL" id="KZ502082">
    <property type="protein sequence ID" value="PKU83802.1"/>
    <property type="molecule type" value="Genomic_DNA"/>
</dbReference>
<keyword evidence="2" id="KW-0812">Transmembrane</keyword>
<gene>
    <name evidence="3" type="ORF">MA16_Dca010895</name>
</gene>
<reference evidence="3 4" key="2">
    <citation type="journal article" date="2017" name="Nature">
        <title>The Apostasia genome and the evolution of orchids.</title>
        <authorList>
            <person name="Zhang G.Q."/>
            <person name="Liu K.W."/>
            <person name="Li Z."/>
            <person name="Lohaus R."/>
            <person name="Hsiao Y.Y."/>
            <person name="Niu S.C."/>
            <person name="Wang J.Y."/>
            <person name="Lin Y.C."/>
            <person name="Xu Q."/>
            <person name="Chen L.J."/>
            <person name="Yoshida K."/>
            <person name="Fujiwara S."/>
            <person name="Wang Z.W."/>
            <person name="Zhang Y.Q."/>
            <person name="Mitsuda N."/>
            <person name="Wang M."/>
            <person name="Liu G.H."/>
            <person name="Pecoraro L."/>
            <person name="Huang H.X."/>
            <person name="Xiao X.J."/>
            <person name="Lin M."/>
            <person name="Wu X.Y."/>
            <person name="Wu W.L."/>
            <person name="Chen Y.Y."/>
            <person name="Chang S.B."/>
            <person name="Sakamoto S."/>
            <person name="Ohme-Takagi M."/>
            <person name="Yagi M."/>
            <person name="Zeng S.J."/>
            <person name="Shen C.Y."/>
            <person name="Yeh C.M."/>
            <person name="Luo Y.B."/>
            <person name="Tsai W.C."/>
            <person name="Van de Peer Y."/>
            <person name="Liu Z.J."/>
        </authorList>
    </citation>
    <scope>NUCLEOTIDE SEQUENCE [LARGE SCALE GENOMIC DNA]</scope>
    <source>
        <tissue evidence="3">The whole plant</tissue>
    </source>
</reference>
<accession>A0A2I0X7C3</accession>
<keyword evidence="2" id="KW-0472">Membrane</keyword>
<feature type="region of interest" description="Disordered" evidence="1">
    <location>
        <begin position="1"/>
        <end position="20"/>
    </location>
</feature>
<keyword evidence="2" id="KW-1133">Transmembrane helix</keyword>
<organism evidence="3 4">
    <name type="scientific">Dendrobium catenatum</name>
    <dbReference type="NCBI Taxonomy" id="906689"/>
    <lineage>
        <taxon>Eukaryota</taxon>
        <taxon>Viridiplantae</taxon>
        <taxon>Streptophyta</taxon>
        <taxon>Embryophyta</taxon>
        <taxon>Tracheophyta</taxon>
        <taxon>Spermatophyta</taxon>
        <taxon>Magnoliopsida</taxon>
        <taxon>Liliopsida</taxon>
        <taxon>Asparagales</taxon>
        <taxon>Orchidaceae</taxon>
        <taxon>Epidendroideae</taxon>
        <taxon>Malaxideae</taxon>
        <taxon>Dendrobiinae</taxon>
        <taxon>Dendrobium</taxon>
    </lineage>
</organism>
<evidence type="ECO:0000256" key="1">
    <source>
        <dbReference type="SAM" id="MobiDB-lite"/>
    </source>
</evidence>